<feature type="compositionally biased region" description="Polar residues" evidence="1">
    <location>
        <begin position="51"/>
        <end position="69"/>
    </location>
</feature>
<evidence type="ECO:0000256" key="1">
    <source>
        <dbReference type="SAM" id="MobiDB-lite"/>
    </source>
</evidence>
<name>A0A1B8SQR7_PRORE</name>
<dbReference type="GeneID" id="93672929"/>
<feature type="region of interest" description="Disordered" evidence="1">
    <location>
        <begin position="50"/>
        <end position="69"/>
    </location>
</feature>
<protein>
    <submittedName>
        <fullName evidence="2">Uncharacterized protein</fullName>
    </submittedName>
</protein>
<sequence>MDLKNIMMINISDTGVSLTFNGGMASYDKNGHLEGSIGKQSVIPTHVSFVDSRSNPQNSNQSTKTTNKI</sequence>
<evidence type="ECO:0000313" key="2">
    <source>
        <dbReference type="EMBL" id="SUC31055.1"/>
    </source>
</evidence>
<organism evidence="2 3">
    <name type="scientific">Providencia rettgeri</name>
    <dbReference type="NCBI Taxonomy" id="587"/>
    <lineage>
        <taxon>Bacteria</taxon>
        <taxon>Pseudomonadati</taxon>
        <taxon>Pseudomonadota</taxon>
        <taxon>Gammaproteobacteria</taxon>
        <taxon>Enterobacterales</taxon>
        <taxon>Morganellaceae</taxon>
        <taxon>Providencia</taxon>
    </lineage>
</organism>
<dbReference type="EMBL" id="UGTZ01000001">
    <property type="protein sequence ID" value="SUC31055.1"/>
    <property type="molecule type" value="Genomic_DNA"/>
</dbReference>
<dbReference type="AlphaFoldDB" id="A0A1B8SQR7"/>
<dbReference type="RefSeq" id="WP_115167087.1">
    <property type="nucleotide sequence ID" value="NZ_CP077317.1"/>
</dbReference>
<gene>
    <name evidence="2" type="ORF">NCTC11801_02002</name>
</gene>
<dbReference type="Proteomes" id="UP000254208">
    <property type="component" value="Unassembled WGS sequence"/>
</dbReference>
<evidence type="ECO:0000313" key="3">
    <source>
        <dbReference type="Proteomes" id="UP000254208"/>
    </source>
</evidence>
<accession>A0A1B8SQR7</accession>
<reference evidence="2 3" key="1">
    <citation type="submission" date="2018-06" db="EMBL/GenBank/DDBJ databases">
        <authorList>
            <consortium name="Pathogen Informatics"/>
            <person name="Doyle S."/>
        </authorList>
    </citation>
    <scope>NUCLEOTIDE SEQUENCE [LARGE SCALE GENOMIC DNA]</scope>
    <source>
        <strain evidence="2 3">NCTC11801</strain>
    </source>
</reference>
<proteinExistence type="predicted"/>